<dbReference type="STRING" id="1299998.AUL39_04500"/>
<keyword evidence="1" id="KW-1133">Transmembrane helix</keyword>
<evidence type="ECO:0000313" key="2">
    <source>
        <dbReference type="EMBL" id="KUH58282.1"/>
    </source>
</evidence>
<accession>A0A100YV69</accession>
<feature type="transmembrane region" description="Helical" evidence="1">
    <location>
        <begin position="49"/>
        <end position="74"/>
    </location>
</feature>
<evidence type="ECO:0000256" key="1">
    <source>
        <dbReference type="SAM" id="Phobius"/>
    </source>
</evidence>
<feature type="transmembrane region" description="Helical" evidence="1">
    <location>
        <begin position="20"/>
        <end position="43"/>
    </location>
</feature>
<name>A0A100YV69_TRASO</name>
<evidence type="ECO:0000313" key="3">
    <source>
        <dbReference type="Proteomes" id="UP000054078"/>
    </source>
</evidence>
<proteinExistence type="predicted"/>
<keyword evidence="1" id="KW-0472">Membrane</keyword>
<feature type="transmembrane region" description="Helical" evidence="1">
    <location>
        <begin position="86"/>
        <end position="103"/>
    </location>
</feature>
<dbReference type="Proteomes" id="UP000054078">
    <property type="component" value="Unassembled WGS sequence"/>
</dbReference>
<dbReference type="EMBL" id="LOJF01000009">
    <property type="protein sequence ID" value="KUH58282.1"/>
    <property type="molecule type" value="Genomic_DNA"/>
</dbReference>
<keyword evidence="1" id="KW-0812">Transmembrane</keyword>
<dbReference type="AlphaFoldDB" id="A0A100YV69"/>
<organism evidence="2 3">
    <name type="scientific">Tractidigestivibacter scatoligenes</name>
    <name type="common">Olsenella scatoligenes</name>
    <dbReference type="NCBI Taxonomy" id="1299998"/>
    <lineage>
        <taxon>Bacteria</taxon>
        <taxon>Bacillati</taxon>
        <taxon>Actinomycetota</taxon>
        <taxon>Coriobacteriia</taxon>
        <taxon>Coriobacteriales</taxon>
        <taxon>Atopobiaceae</taxon>
        <taxon>Tractidigestivibacter</taxon>
    </lineage>
</organism>
<protein>
    <submittedName>
        <fullName evidence="2">Uncharacterized protein</fullName>
    </submittedName>
</protein>
<feature type="transmembrane region" description="Helical" evidence="1">
    <location>
        <begin position="123"/>
        <end position="140"/>
    </location>
</feature>
<dbReference type="RefSeq" id="WP_059054170.1">
    <property type="nucleotide sequence ID" value="NZ_LOJF01000009.1"/>
</dbReference>
<comment type="caution">
    <text evidence="2">The sequence shown here is derived from an EMBL/GenBank/DDBJ whole genome shotgun (WGS) entry which is preliminary data.</text>
</comment>
<reference evidence="2 3" key="1">
    <citation type="submission" date="2015-12" db="EMBL/GenBank/DDBJ databases">
        <title>Draft Genome Sequence of Olsenella scatoligenes SK9K4T; a Producer of 3-Methylindole- (skatole) and 4-Methylphenol- (p-cresol) Isolated from Pig Feces.</title>
        <authorList>
            <person name="Li X."/>
            <person name="Borg B."/>
            <person name="Canibe N."/>
        </authorList>
    </citation>
    <scope>NUCLEOTIDE SEQUENCE [LARGE SCALE GENOMIC DNA]</scope>
    <source>
        <strain evidence="2 3">SK9K4</strain>
    </source>
</reference>
<gene>
    <name evidence="2" type="ORF">AUL39_04500</name>
</gene>
<keyword evidence="3" id="KW-1185">Reference proteome</keyword>
<sequence length="171" mass="18417">MAGRMSSRGDRQGDSVPEGFTLSMALMDCLPVAFFGVGAGVLATRFDSALFRVGVVLVVLAGVLKVSWKLVLALARRDARFLNRQMRYLMPAGFAPALCALVVDRAKWSPAAVLAHVTAMPSLLFLIAGLAGMVLMGWFARHLNGRDAKANWREQAVNGISQLCIMLAIVL</sequence>
<dbReference type="OrthoDB" id="3193071at2"/>